<dbReference type="EMBL" id="BSEC01000003">
    <property type="protein sequence ID" value="GLI95456.1"/>
    <property type="molecule type" value="Genomic_DNA"/>
</dbReference>
<protein>
    <submittedName>
        <fullName evidence="1">Uncharacterized protein</fullName>
    </submittedName>
</protein>
<sequence length="84" mass="9519">MRPADNLISNVKWSRRQQKNAGEQVLKYIFRGKSHCDAADAQSAEHGGSVEGWQDNRKRDHYAKKIDGAAAESAEYLDDMRRLA</sequence>
<reference evidence="1" key="1">
    <citation type="journal article" date="2023" name="Int. J. Syst. Evol. Microbiol.">
        <title>Methylocystis iwaonis sp. nov., a type II methane-oxidizing bacterium from surface soil of a rice paddy field in Japan, and emended description of the genus Methylocystis (ex Whittenbury et al. 1970) Bowman et al. 1993.</title>
        <authorList>
            <person name="Kaise H."/>
            <person name="Sawadogo J.B."/>
            <person name="Alam M.S."/>
            <person name="Ueno C."/>
            <person name="Dianou D."/>
            <person name="Shinjo R."/>
            <person name="Asakawa S."/>
        </authorList>
    </citation>
    <scope>NUCLEOTIDE SEQUENCE</scope>
    <source>
        <strain evidence="1">LMG27198</strain>
    </source>
</reference>
<proteinExistence type="predicted"/>
<comment type="caution">
    <text evidence="1">The sequence shown here is derived from an EMBL/GenBank/DDBJ whole genome shotgun (WGS) entry which is preliminary data.</text>
</comment>
<name>A0A9W6GYI8_9HYPH</name>
<evidence type="ECO:0000313" key="1">
    <source>
        <dbReference type="EMBL" id="GLI95456.1"/>
    </source>
</evidence>
<evidence type="ECO:0000313" key="2">
    <source>
        <dbReference type="Proteomes" id="UP001144323"/>
    </source>
</evidence>
<keyword evidence="2" id="KW-1185">Reference proteome</keyword>
<dbReference type="AlphaFoldDB" id="A0A9W6GYI8"/>
<gene>
    <name evidence="1" type="ORF">LMG27198_44480</name>
</gene>
<dbReference type="Proteomes" id="UP001144323">
    <property type="component" value="Unassembled WGS sequence"/>
</dbReference>
<organism evidence="1 2">
    <name type="scientific">Methylocystis echinoides</name>
    <dbReference type="NCBI Taxonomy" id="29468"/>
    <lineage>
        <taxon>Bacteria</taxon>
        <taxon>Pseudomonadati</taxon>
        <taxon>Pseudomonadota</taxon>
        <taxon>Alphaproteobacteria</taxon>
        <taxon>Hyphomicrobiales</taxon>
        <taxon>Methylocystaceae</taxon>
        <taxon>Methylocystis</taxon>
    </lineage>
</organism>
<accession>A0A9W6GYI8</accession>